<organism evidence="3 4">
    <name type="scientific">Penstemon smallii</name>
    <dbReference type="NCBI Taxonomy" id="265156"/>
    <lineage>
        <taxon>Eukaryota</taxon>
        <taxon>Viridiplantae</taxon>
        <taxon>Streptophyta</taxon>
        <taxon>Embryophyta</taxon>
        <taxon>Tracheophyta</taxon>
        <taxon>Spermatophyta</taxon>
        <taxon>Magnoliopsida</taxon>
        <taxon>eudicotyledons</taxon>
        <taxon>Gunneridae</taxon>
        <taxon>Pentapetalae</taxon>
        <taxon>asterids</taxon>
        <taxon>lamiids</taxon>
        <taxon>Lamiales</taxon>
        <taxon>Plantaginaceae</taxon>
        <taxon>Cheloneae</taxon>
        <taxon>Penstemon</taxon>
    </lineage>
</organism>
<keyword evidence="2" id="KW-0812">Transmembrane</keyword>
<evidence type="ECO:0000313" key="3">
    <source>
        <dbReference type="EMBL" id="KAL3820106.1"/>
    </source>
</evidence>
<dbReference type="PANTHER" id="PTHR31170:SF18">
    <property type="entry name" value="(WILD MALAYSIAN BANANA) HYPOTHETICAL PROTEIN"/>
    <property type="match status" value="1"/>
</dbReference>
<accession>A0ABD3S6M6</accession>
<sequence length="427" mass="49825">MVLEDWAVDVEEAVNNMEDMSKESELKKKRCIYRVPDRIRELDNNAFKPQVVSFGPYYYNERDSWPLEEHKNRALLQFLKRSQKHLPPYLDALAREVEDLKYAYDQDVRSAWLMNDDERFLKMMILDGCFILEILGTSRVFAASSPDPIYLNEMPLISRDMLLLENQVPLRVLEILQEVIYSIRRFFGLARRSQSMYKGCLHILDVYRRGLLVEPLKDIRQIRKLNDFYDNMQTREFCTDIPSATELHEAGIRFKISKTAKLNDITFKGSTLRLPPIMVTDDTKSFFLNLMAFERVHVGAGNEVTSYVFFMGCLIKSDRDASLLRSFGFVPGALGSDEDVAQLYRLISKKAMLHPDQWELVKVLERMNSKLRNRVMMRLSAWRLDLLQNYLKSPWGVVSVIGAIIIFTLTAIQTVYTVLSYIHRKDK</sequence>
<name>A0ABD3S6M6_9LAMI</name>
<reference evidence="3 4" key="1">
    <citation type="submission" date="2024-12" db="EMBL/GenBank/DDBJ databases">
        <title>The unique morphological basis and parallel evolutionary history of personate flowers in Penstemon.</title>
        <authorList>
            <person name="Depatie T.H."/>
            <person name="Wessinger C.A."/>
        </authorList>
    </citation>
    <scope>NUCLEOTIDE SEQUENCE [LARGE SCALE GENOMIC DNA]</scope>
    <source>
        <strain evidence="3">WTNN_2</strain>
        <tissue evidence="3">Leaf</tissue>
    </source>
</reference>
<keyword evidence="1" id="KW-0175">Coiled coil</keyword>
<evidence type="ECO:0000313" key="4">
    <source>
        <dbReference type="Proteomes" id="UP001634393"/>
    </source>
</evidence>
<dbReference type="InterPro" id="IPR004158">
    <property type="entry name" value="DUF247_pln"/>
</dbReference>
<dbReference type="Pfam" id="PF03140">
    <property type="entry name" value="DUF247"/>
    <property type="match status" value="1"/>
</dbReference>
<evidence type="ECO:0000256" key="2">
    <source>
        <dbReference type="SAM" id="Phobius"/>
    </source>
</evidence>
<dbReference type="EMBL" id="JBJXBP010000007">
    <property type="protein sequence ID" value="KAL3820106.1"/>
    <property type="molecule type" value="Genomic_DNA"/>
</dbReference>
<dbReference type="PANTHER" id="PTHR31170">
    <property type="entry name" value="BNAC04G53230D PROTEIN"/>
    <property type="match status" value="1"/>
</dbReference>
<feature type="transmembrane region" description="Helical" evidence="2">
    <location>
        <begin position="395"/>
        <end position="419"/>
    </location>
</feature>
<gene>
    <name evidence="3" type="ORF">ACJIZ3_006011</name>
</gene>
<keyword evidence="4" id="KW-1185">Reference proteome</keyword>
<dbReference type="AlphaFoldDB" id="A0ABD3S6M6"/>
<keyword evidence="2" id="KW-1133">Transmembrane helix</keyword>
<proteinExistence type="predicted"/>
<dbReference type="Proteomes" id="UP001634393">
    <property type="component" value="Unassembled WGS sequence"/>
</dbReference>
<feature type="coiled-coil region" evidence="1">
    <location>
        <begin position="3"/>
        <end position="30"/>
    </location>
</feature>
<protein>
    <submittedName>
        <fullName evidence="3">Uncharacterized protein</fullName>
    </submittedName>
</protein>
<evidence type="ECO:0000256" key="1">
    <source>
        <dbReference type="SAM" id="Coils"/>
    </source>
</evidence>
<keyword evidence="2" id="KW-0472">Membrane</keyword>
<comment type="caution">
    <text evidence="3">The sequence shown here is derived from an EMBL/GenBank/DDBJ whole genome shotgun (WGS) entry which is preliminary data.</text>
</comment>